<dbReference type="InterPro" id="IPR011992">
    <property type="entry name" value="EF-hand-dom_pair"/>
</dbReference>
<feature type="domain" description="EF-hand" evidence="3">
    <location>
        <begin position="46"/>
        <end position="81"/>
    </location>
</feature>
<dbReference type="GO" id="GO:0005615">
    <property type="term" value="C:extracellular space"/>
    <property type="evidence" value="ECO:0007669"/>
    <property type="project" value="TreeGrafter"/>
</dbReference>
<dbReference type="RefSeq" id="XP_028649885.1">
    <property type="nucleotide sequence ID" value="XM_028794052.2"/>
</dbReference>
<dbReference type="AlphaFoldDB" id="A0A8C4X463"/>
<proteinExistence type="predicted"/>
<dbReference type="InterPro" id="IPR002048">
    <property type="entry name" value="EF_hand_dom"/>
</dbReference>
<gene>
    <name evidence="4" type="primary">s100a11</name>
</gene>
<dbReference type="PROSITE" id="PS00018">
    <property type="entry name" value="EF_HAND_1"/>
    <property type="match status" value="1"/>
</dbReference>
<dbReference type="CDD" id="cd00213">
    <property type="entry name" value="S-100"/>
    <property type="match status" value="1"/>
</dbReference>
<evidence type="ECO:0000313" key="5">
    <source>
        <dbReference type="Proteomes" id="UP000694620"/>
    </source>
</evidence>
<dbReference type="InterPro" id="IPR034325">
    <property type="entry name" value="S-100_dom"/>
</dbReference>
<protein>
    <submittedName>
        <fullName evidence="4">S100 calcium binding protein A11</fullName>
    </submittedName>
</protein>
<dbReference type="Gene3D" id="1.10.238.10">
    <property type="entry name" value="EF-hand"/>
    <property type="match status" value="1"/>
</dbReference>
<dbReference type="GO" id="GO:0048471">
    <property type="term" value="C:perinuclear region of cytoplasm"/>
    <property type="evidence" value="ECO:0007669"/>
    <property type="project" value="TreeGrafter"/>
</dbReference>
<name>A0A8C4X463_ERPCA</name>
<keyword evidence="1" id="KW-0479">Metal-binding</keyword>
<dbReference type="SUPFAM" id="SSF47473">
    <property type="entry name" value="EF-hand"/>
    <property type="match status" value="1"/>
</dbReference>
<accession>A0A8C4X463</accession>
<keyword evidence="5" id="KW-1185">Reference proteome</keyword>
<dbReference type="PANTHER" id="PTHR11639:SF130">
    <property type="entry name" value="PROTEIN S100-A11"/>
    <property type="match status" value="1"/>
</dbReference>
<dbReference type="InterPro" id="IPR018247">
    <property type="entry name" value="EF_Hand_1_Ca_BS"/>
</dbReference>
<dbReference type="PROSITE" id="PS50222">
    <property type="entry name" value="EF_HAND_2"/>
    <property type="match status" value="1"/>
</dbReference>
<evidence type="ECO:0000259" key="3">
    <source>
        <dbReference type="PROSITE" id="PS50222"/>
    </source>
</evidence>
<dbReference type="GO" id="GO:0048306">
    <property type="term" value="F:calcium-dependent protein binding"/>
    <property type="evidence" value="ECO:0007669"/>
    <property type="project" value="TreeGrafter"/>
</dbReference>
<dbReference type="PANTHER" id="PTHR11639">
    <property type="entry name" value="S100 CALCIUM-BINDING PROTEIN"/>
    <property type="match status" value="1"/>
</dbReference>
<dbReference type="Ensembl" id="ENSECRT00000003557.1">
    <property type="protein sequence ID" value="ENSECRP00000003498.1"/>
    <property type="gene ID" value="ENSECRG00000002401.1"/>
</dbReference>
<sequence>MQAAIKTLVQQFKHFAGSDGNAATLSKEEFRKLVISQLPDFVKDGSDPAVTDQLFKSIDVNDDGELNFMEFWKLIGQLATNSL</sequence>
<dbReference type="GeneTree" id="ENSGT00940000154172"/>
<reference evidence="4" key="2">
    <citation type="submission" date="2025-08" db="UniProtKB">
        <authorList>
            <consortium name="Ensembl"/>
        </authorList>
    </citation>
    <scope>IDENTIFICATION</scope>
</reference>
<dbReference type="SMART" id="SM01394">
    <property type="entry name" value="S_100"/>
    <property type="match status" value="1"/>
</dbReference>
<dbReference type="Pfam" id="PF13202">
    <property type="entry name" value="EF-hand_5"/>
    <property type="match status" value="1"/>
</dbReference>
<dbReference type="InterPro" id="IPR013787">
    <property type="entry name" value="S100_Ca-bd_sub"/>
</dbReference>
<dbReference type="OrthoDB" id="9451669at2759"/>
<dbReference type="Pfam" id="PF01023">
    <property type="entry name" value="S_100"/>
    <property type="match status" value="1"/>
</dbReference>
<organism evidence="4 5">
    <name type="scientific">Erpetoichthys calabaricus</name>
    <name type="common">Rope fish</name>
    <name type="synonym">Calamoichthys calabaricus</name>
    <dbReference type="NCBI Taxonomy" id="27687"/>
    <lineage>
        <taxon>Eukaryota</taxon>
        <taxon>Metazoa</taxon>
        <taxon>Chordata</taxon>
        <taxon>Craniata</taxon>
        <taxon>Vertebrata</taxon>
        <taxon>Euteleostomi</taxon>
        <taxon>Actinopterygii</taxon>
        <taxon>Polypteriformes</taxon>
        <taxon>Polypteridae</taxon>
        <taxon>Erpetoichthys</taxon>
    </lineage>
</organism>
<evidence type="ECO:0000256" key="1">
    <source>
        <dbReference type="ARBA" id="ARBA00022723"/>
    </source>
</evidence>
<dbReference type="GO" id="GO:0005509">
    <property type="term" value="F:calcium ion binding"/>
    <property type="evidence" value="ECO:0007669"/>
    <property type="project" value="InterPro"/>
</dbReference>
<evidence type="ECO:0000313" key="4">
    <source>
        <dbReference type="Ensembl" id="ENSECRP00000003498.1"/>
    </source>
</evidence>
<dbReference type="Proteomes" id="UP000694620">
    <property type="component" value="Chromosome 2"/>
</dbReference>
<reference evidence="4" key="3">
    <citation type="submission" date="2025-09" db="UniProtKB">
        <authorList>
            <consortium name="Ensembl"/>
        </authorList>
    </citation>
    <scope>IDENTIFICATION</scope>
</reference>
<keyword evidence="2" id="KW-0106">Calcium</keyword>
<reference evidence="4" key="1">
    <citation type="submission" date="2021-06" db="EMBL/GenBank/DDBJ databases">
        <authorList>
            <consortium name="Wellcome Sanger Institute Data Sharing"/>
        </authorList>
    </citation>
    <scope>NUCLEOTIDE SEQUENCE [LARGE SCALE GENOMIC DNA]</scope>
</reference>
<evidence type="ECO:0000256" key="2">
    <source>
        <dbReference type="ARBA" id="ARBA00022837"/>
    </source>
</evidence>
<dbReference type="GeneID" id="114646070"/>
<dbReference type="GO" id="GO:0046914">
    <property type="term" value="F:transition metal ion binding"/>
    <property type="evidence" value="ECO:0007669"/>
    <property type="project" value="InterPro"/>
</dbReference>